<keyword evidence="3" id="KW-1185">Reference proteome</keyword>
<evidence type="ECO:0000313" key="2">
    <source>
        <dbReference type="EMBL" id="MDT0443157.1"/>
    </source>
</evidence>
<feature type="compositionally biased region" description="Low complexity" evidence="1">
    <location>
        <begin position="222"/>
        <end position="241"/>
    </location>
</feature>
<feature type="compositionally biased region" description="Low complexity" evidence="1">
    <location>
        <begin position="112"/>
        <end position="124"/>
    </location>
</feature>
<dbReference type="Proteomes" id="UP001183615">
    <property type="component" value="Unassembled WGS sequence"/>
</dbReference>
<name>A0ABU2S2G9_9ACTN</name>
<organism evidence="2 3">
    <name type="scientific">Streptomyces johnsoniae</name>
    <dbReference type="NCBI Taxonomy" id="3075532"/>
    <lineage>
        <taxon>Bacteria</taxon>
        <taxon>Bacillati</taxon>
        <taxon>Actinomycetota</taxon>
        <taxon>Actinomycetes</taxon>
        <taxon>Kitasatosporales</taxon>
        <taxon>Streptomycetaceae</taxon>
        <taxon>Streptomyces</taxon>
    </lineage>
</organism>
<reference evidence="3" key="1">
    <citation type="submission" date="2023-07" db="EMBL/GenBank/DDBJ databases">
        <title>30 novel species of actinomycetes from the DSMZ collection.</title>
        <authorList>
            <person name="Nouioui I."/>
        </authorList>
    </citation>
    <scope>NUCLEOTIDE SEQUENCE [LARGE SCALE GENOMIC DNA]</scope>
    <source>
        <strain evidence="3">DSM 41886</strain>
    </source>
</reference>
<evidence type="ECO:0000313" key="3">
    <source>
        <dbReference type="Proteomes" id="UP001183615"/>
    </source>
</evidence>
<sequence length="599" mass="60507">MSRETDNPPPGPLGWGEPQRGNGEGEARPGAPRPDEKKTETTLTTRARINIPGSRPIPPIVVRETVDEPAGRDASAPAPAPAPAPPAAAAGDTAGGGPGKKTSSWFEPKKPPASQGGPAPQAPADTPPGGHPAVTETPADGIPASWFRQHSDTPPAGTPLGLPPRPVGPTAGPATGDMPLPPAPPADQAPPRAQAPALPEEEDPVGTTMDLGGPFPPPPPADLTGTGPLPVVDGPGAGRPAAPEPGPAVPPPGPRSPAAVPEPAGSGDEGGEAAPPPKAAKPKPKGRSKLKLLAVAAIGAAVVAYGAGLYLSPEDVPKGTTVLGIDIGGLSAQEATSRLDSQLEAANNEPVTVLIGEQEAELKPSVAGLSVDTEATVRASSGQDYGPVAVYGSLLGAERTAEAVFSVDREKLTVALDDLAEGQGSGPVEGGIDFENGEAIGRLGEPGTAVDLQAAADAVESAFRDRAATGRNPAVELPMTTQEPEVDEAEVQRAMEEFAEPAMSGLVTVRAGTQEISFSPQGTLPQFLSMEAVDGRLVDTYDLEVLEGLYGATFDGVLVTRGDGSQTPVSPEDVVGALREALLQTDPAERVGVIELDPS</sequence>
<feature type="compositionally biased region" description="Basic and acidic residues" evidence="1">
    <location>
        <begin position="23"/>
        <end position="40"/>
    </location>
</feature>
<dbReference type="RefSeq" id="WP_311617533.1">
    <property type="nucleotide sequence ID" value="NZ_JAVREV010000005.1"/>
</dbReference>
<feature type="compositionally biased region" description="Pro residues" evidence="1">
    <location>
        <begin position="179"/>
        <end position="188"/>
    </location>
</feature>
<feature type="compositionally biased region" description="Low complexity" evidence="1">
    <location>
        <begin position="189"/>
        <end position="198"/>
    </location>
</feature>
<comment type="caution">
    <text evidence="2">The sequence shown here is derived from an EMBL/GenBank/DDBJ whole genome shotgun (WGS) entry which is preliminary data.</text>
</comment>
<evidence type="ECO:0000256" key="1">
    <source>
        <dbReference type="SAM" id="MobiDB-lite"/>
    </source>
</evidence>
<dbReference type="EMBL" id="JAVREV010000005">
    <property type="protein sequence ID" value="MDT0443157.1"/>
    <property type="molecule type" value="Genomic_DNA"/>
</dbReference>
<proteinExistence type="predicted"/>
<gene>
    <name evidence="2" type="ORF">RM779_11190</name>
</gene>
<feature type="compositionally biased region" description="Pro residues" evidence="1">
    <location>
        <begin position="242"/>
        <end position="255"/>
    </location>
</feature>
<evidence type="ECO:0008006" key="4">
    <source>
        <dbReference type="Google" id="ProtNLM"/>
    </source>
</evidence>
<feature type="region of interest" description="Disordered" evidence="1">
    <location>
        <begin position="1"/>
        <end position="286"/>
    </location>
</feature>
<protein>
    <recommendedName>
        <fullName evidence="4">Peptidoglycan binding domain-containing protein</fullName>
    </recommendedName>
</protein>
<feature type="compositionally biased region" description="Low complexity" evidence="1">
    <location>
        <begin position="256"/>
        <end position="266"/>
    </location>
</feature>
<accession>A0ABU2S2G9</accession>